<gene>
    <name evidence="2" type="ORF">B0T10DRAFT_607683</name>
</gene>
<reference evidence="2 3" key="1">
    <citation type="journal article" date="2021" name="Nat. Commun.">
        <title>Genetic determinants of endophytism in the Arabidopsis root mycobiome.</title>
        <authorList>
            <person name="Mesny F."/>
            <person name="Miyauchi S."/>
            <person name="Thiergart T."/>
            <person name="Pickel B."/>
            <person name="Atanasova L."/>
            <person name="Karlsson M."/>
            <person name="Huettel B."/>
            <person name="Barry K.W."/>
            <person name="Haridas S."/>
            <person name="Chen C."/>
            <person name="Bauer D."/>
            <person name="Andreopoulos W."/>
            <person name="Pangilinan J."/>
            <person name="LaButti K."/>
            <person name="Riley R."/>
            <person name="Lipzen A."/>
            <person name="Clum A."/>
            <person name="Drula E."/>
            <person name="Henrissat B."/>
            <person name="Kohler A."/>
            <person name="Grigoriev I.V."/>
            <person name="Martin F.M."/>
            <person name="Hacquard S."/>
        </authorList>
    </citation>
    <scope>NUCLEOTIDE SEQUENCE [LARGE SCALE GENOMIC DNA]</scope>
    <source>
        <strain evidence="2 3">MPI-CAGE-CH-0241</strain>
    </source>
</reference>
<dbReference type="InterPro" id="IPR056632">
    <property type="entry name" value="DUF7730"/>
</dbReference>
<comment type="caution">
    <text evidence="2">The sequence shown here is derived from an EMBL/GenBank/DDBJ whole genome shotgun (WGS) entry which is preliminary data.</text>
</comment>
<sequence length="356" mass="40602">MPPEIRGHTLRMAFGERRLHMDLSYSHRSGPSSVDQPTAAKSWHWRSSVCHRLPLDYAPKLEGPMTEGGPDGPWADSWRHSEAEDCLVRSENVPSKFHIGIMGWLLSCRQSYIEAIDVLYSTNTISMAGEAMLCHLPQLLLPQRLARITPLEITWPLKTRDVGESFWLVEEDHLKSILQTLSTDFPGLRRLHLSLEDSHLFIFHKMPECVPPILRTLDQFAQWMVTLSECAIALPDELFNNTFEEASMVIDETSGRSIESYHQVWRSLDGEMNVIRLPFVDSYPAPPYDLSESSAQYPGYWIVHGSYQLTIYSSPPRQCACTWDGQSEFGSVADLEFDEEITEMMGEEVSLFDSDM</sequence>
<evidence type="ECO:0000313" key="3">
    <source>
        <dbReference type="Proteomes" id="UP000777438"/>
    </source>
</evidence>
<keyword evidence="3" id="KW-1185">Reference proteome</keyword>
<protein>
    <recommendedName>
        <fullName evidence="1">DUF7730 domain-containing protein</fullName>
    </recommendedName>
</protein>
<dbReference type="OrthoDB" id="515692at2759"/>
<dbReference type="EMBL" id="JAGPYM010000015">
    <property type="protein sequence ID" value="KAH6886815.1"/>
    <property type="molecule type" value="Genomic_DNA"/>
</dbReference>
<dbReference type="Proteomes" id="UP000777438">
    <property type="component" value="Unassembled WGS sequence"/>
</dbReference>
<dbReference type="Pfam" id="PF24864">
    <property type="entry name" value="DUF7730"/>
    <property type="match status" value="1"/>
</dbReference>
<proteinExistence type="predicted"/>
<evidence type="ECO:0000259" key="1">
    <source>
        <dbReference type="Pfam" id="PF24864"/>
    </source>
</evidence>
<evidence type="ECO:0000313" key="2">
    <source>
        <dbReference type="EMBL" id="KAH6886815.1"/>
    </source>
</evidence>
<organism evidence="2 3">
    <name type="scientific">Thelonectria olida</name>
    <dbReference type="NCBI Taxonomy" id="1576542"/>
    <lineage>
        <taxon>Eukaryota</taxon>
        <taxon>Fungi</taxon>
        <taxon>Dikarya</taxon>
        <taxon>Ascomycota</taxon>
        <taxon>Pezizomycotina</taxon>
        <taxon>Sordariomycetes</taxon>
        <taxon>Hypocreomycetidae</taxon>
        <taxon>Hypocreales</taxon>
        <taxon>Nectriaceae</taxon>
        <taxon>Thelonectria</taxon>
    </lineage>
</organism>
<feature type="domain" description="DUF7730" evidence="1">
    <location>
        <begin position="1"/>
        <end position="202"/>
    </location>
</feature>
<name>A0A9P9ANE6_9HYPO</name>
<dbReference type="PANTHER" id="PTHR38790:SF4">
    <property type="entry name" value="2EXR DOMAIN-CONTAINING PROTEIN"/>
    <property type="match status" value="1"/>
</dbReference>
<accession>A0A9P9ANE6</accession>
<dbReference type="AlphaFoldDB" id="A0A9P9ANE6"/>
<dbReference type="PANTHER" id="PTHR38790">
    <property type="entry name" value="2EXR DOMAIN-CONTAINING PROTEIN-RELATED"/>
    <property type="match status" value="1"/>
</dbReference>